<protein>
    <submittedName>
        <fullName evidence="2">Uncharacterized protein</fullName>
    </submittedName>
</protein>
<feature type="compositionally biased region" description="Low complexity" evidence="1">
    <location>
        <begin position="21"/>
        <end position="40"/>
    </location>
</feature>
<dbReference type="Proteomes" id="UP000265520">
    <property type="component" value="Unassembled WGS sequence"/>
</dbReference>
<dbReference type="EMBL" id="LXQA010393131">
    <property type="protein sequence ID" value="MCI48898.1"/>
    <property type="molecule type" value="Genomic_DNA"/>
</dbReference>
<feature type="region of interest" description="Disordered" evidence="1">
    <location>
        <begin position="1"/>
        <end position="40"/>
    </location>
</feature>
<evidence type="ECO:0000256" key="1">
    <source>
        <dbReference type="SAM" id="MobiDB-lite"/>
    </source>
</evidence>
<reference evidence="2 3" key="1">
    <citation type="journal article" date="2018" name="Front. Plant Sci.">
        <title>Red Clover (Trifolium pratense) and Zigzag Clover (T. medium) - A Picture of Genomic Similarities and Differences.</title>
        <authorList>
            <person name="Dluhosova J."/>
            <person name="Istvanek J."/>
            <person name="Nedelnik J."/>
            <person name="Repkova J."/>
        </authorList>
    </citation>
    <scope>NUCLEOTIDE SEQUENCE [LARGE SCALE GENOMIC DNA]</scope>
    <source>
        <strain evidence="3">cv. 10/8</strain>
        <tissue evidence="2">Leaf</tissue>
    </source>
</reference>
<organism evidence="2 3">
    <name type="scientific">Trifolium medium</name>
    <dbReference type="NCBI Taxonomy" id="97028"/>
    <lineage>
        <taxon>Eukaryota</taxon>
        <taxon>Viridiplantae</taxon>
        <taxon>Streptophyta</taxon>
        <taxon>Embryophyta</taxon>
        <taxon>Tracheophyta</taxon>
        <taxon>Spermatophyta</taxon>
        <taxon>Magnoliopsida</taxon>
        <taxon>eudicotyledons</taxon>
        <taxon>Gunneridae</taxon>
        <taxon>Pentapetalae</taxon>
        <taxon>rosids</taxon>
        <taxon>fabids</taxon>
        <taxon>Fabales</taxon>
        <taxon>Fabaceae</taxon>
        <taxon>Papilionoideae</taxon>
        <taxon>50 kb inversion clade</taxon>
        <taxon>NPAAA clade</taxon>
        <taxon>Hologalegina</taxon>
        <taxon>IRL clade</taxon>
        <taxon>Trifolieae</taxon>
        <taxon>Trifolium</taxon>
    </lineage>
</organism>
<comment type="caution">
    <text evidence="2">The sequence shown here is derived from an EMBL/GenBank/DDBJ whole genome shotgun (WGS) entry which is preliminary data.</text>
</comment>
<evidence type="ECO:0000313" key="3">
    <source>
        <dbReference type="Proteomes" id="UP000265520"/>
    </source>
</evidence>
<name>A0A392SJ21_9FABA</name>
<dbReference type="AlphaFoldDB" id="A0A392SJ21"/>
<proteinExistence type="predicted"/>
<accession>A0A392SJ21</accession>
<sequence>GKLSNRIASTGGIAGTGGASTGTSTATSTETSTGGTSTRATGTCITNFKTKIFKL</sequence>
<feature type="non-terminal residue" evidence="2">
    <location>
        <position position="1"/>
    </location>
</feature>
<evidence type="ECO:0000313" key="2">
    <source>
        <dbReference type="EMBL" id="MCI48898.1"/>
    </source>
</evidence>
<keyword evidence="3" id="KW-1185">Reference proteome</keyword>